<keyword evidence="1" id="KW-0812">Transmembrane</keyword>
<protein>
    <recommendedName>
        <fullName evidence="4">SPW repeat-containing protein</fullName>
    </recommendedName>
</protein>
<dbReference type="RefSeq" id="WP_340696331.1">
    <property type="nucleotide sequence ID" value="NZ_JBHTAT010000004.1"/>
</dbReference>
<evidence type="ECO:0000256" key="1">
    <source>
        <dbReference type="SAM" id="Phobius"/>
    </source>
</evidence>
<name>A0ABD6A2D6_9EURY</name>
<comment type="caution">
    <text evidence="2">The sequence shown here is derived from an EMBL/GenBank/DDBJ whole genome shotgun (WGS) entry which is preliminary data.</text>
</comment>
<feature type="transmembrane region" description="Helical" evidence="1">
    <location>
        <begin position="42"/>
        <end position="71"/>
    </location>
</feature>
<dbReference type="EMBL" id="JBHTAT010000004">
    <property type="protein sequence ID" value="MFC7257095.1"/>
    <property type="molecule type" value="Genomic_DNA"/>
</dbReference>
<evidence type="ECO:0000313" key="2">
    <source>
        <dbReference type="EMBL" id="MFC7257095.1"/>
    </source>
</evidence>
<accession>A0ABD6A2D6</accession>
<gene>
    <name evidence="2" type="ORF">ACFQKE_17695</name>
</gene>
<keyword evidence="1" id="KW-0472">Membrane</keyword>
<keyword evidence="1" id="KW-1133">Transmembrane helix</keyword>
<reference evidence="2 3" key="1">
    <citation type="journal article" date="2019" name="Int. J. Syst. Evol. Microbiol.">
        <title>The Global Catalogue of Microorganisms (GCM) 10K type strain sequencing project: providing services to taxonomists for standard genome sequencing and annotation.</title>
        <authorList>
            <consortium name="The Broad Institute Genomics Platform"/>
            <consortium name="The Broad Institute Genome Sequencing Center for Infectious Disease"/>
            <person name="Wu L."/>
            <person name="Ma J."/>
        </authorList>
    </citation>
    <scope>NUCLEOTIDE SEQUENCE [LARGE SCALE GENOMIC DNA]</scope>
    <source>
        <strain evidence="2 3">GX21</strain>
    </source>
</reference>
<keyword evidence="3" id="KW-1185">Reference proteome</keyword>
<sequence length="106" mass="11492">MGKRYSTLDILRGVSVVAVVFLTLILLAILPSPGYRTSRLVLFAIVILFGWMGAAGAVFNRFSLLLIGAVGQFLLGFWNFTIGLVMLPTGAILLVTALLHREEANN</sequence>
<dbReference type="AlphaFoldDB" id="A0ABD6A2D6"/>
<dbReference type="GeneID" id="96955384"/>
<proteinExistence type="predicted"/>
<feature type="transmembrane region" description="Helical" evidence="1">
    <location>
        <begin position="77"/>
        <end position="99"/>
    </location>
</feature>
<organism evidence="2 3">
    <name type="scientific">Haloplanus litoreus</name>
    <dbReference type="NCBI Taxonomy" id="767515"/>
    <lineage>
        <taxon>Archaea</taxon>
        <taxon>Methanobacteriati</taxon>
        <taxon>Methanobacteriota</taxon>
        <taxon>Stenosarchaea group</taxon>
        <taxon>Halobacteria</taxon>
        <taxon>Halobacteriales</taxon>
        <taxon>Haloferacaceae</taxon>
        <taxon>Haloplanus</taxon>
    </lineage>
</organism>
<evidence type="ECO:0000313" key="3">
    <source>
        <dbReference type="Proteomes" id="UP001596434"/>
    </source>
</evidence>
<dbReference type="Proteomes" id="UP001596434">
    <property type="component" value="Unassembled WGS sequence"/>
</dbReference>
<evidence type="ECO:0008006" key="4">
    <source>
        <dbReference type="Google" id="ProtNLM"/>
    </source>
</evidence>
<feature type="transmembrane region" description="Helical" evidence="1">
    <location>
        <begin position="12"/>
        <end position="30"/>
    </location>
</feature>